<feature type="transmembrane region" description="Helical" evidence="6">
    <location>
        <begin position="370"/>
        <end position="389"/>
    </location>
</feature>
<feature type="transmembrane region" description="Helical" evidence="6">
    <location>
        <begin position="235"/>
        <end position="254"/>
    </location>
</feature>
<feature type="region of interest" description="Disordered" evidence="5">
    <location>
        <begin position="1"/>
        <end position="22"/>
    </location>
</feature>
<dbReference type="InterPro" id="IPR020846">
    <property type="entry name" value="MFS_dom"/>
</dbReference>
<feature type="domain" description="Major facilitator superfamily (MFS) profile" evidence="7">
    <location>
        <begin position="37"/>
        <end position="494"/>
    </location>
</feature>
<evidence type="ECO:0000256" key="4">
    <source>
        <dbReference type="ARBA" id="ARBA00023136"/>
    </source>
</evidence>
<dbReference type="GO" id="GO:0016020">
    <property type="term" value="C:membrane"/>
    <property type="evidence" value="ECO:0007669"/>
    <property type="project" value="UniProtKB-SubCell"/>
</dbReference>
<name>A0A2T2N330_CORCC</name>
<evidence type="ECO:0000256" key="6">
    <source>
        <dbReference type="SAM" id="Phobius"/>
    </source>
</evidence>
<keyword evidence="2 6" id="KW-0812">Transmembrane</keyword>
<protein>
    <submittedName>
        <fullName evidence="8">MFS general substrate transporter</fullName>
    </submittedName>
</protein>
<feature type="transmembrane region" description="Helical" evidence="6">
    <location>
        <begin position="200"/>
        <end position="223"/>
    </location>
</feature>
<feature type="transmembrane region" description="Helical" evidence="6">
    <location>
        <begin position="39"/>
        <end position="60"/>
    </location>
</feature>
<dbReference type="FunFam" id="1.20.1250.20:FF:000447">
    <property type="entry name" value="MFS multidrug transporter, putative"/>
    <property type="match status" value="1"/>
</dbReference>
<feature type="transmembrane region" description="Helical" evidence="6">
    <location>
        <begin position="266"/>
        <end position="286"/>
    </location>
</feature>
<evidence type="ECO:0000256" key="2">
    <source>
        <dbReference type="ARBA" id="ARBA00022692"/>
    </source>
</evidence>
<feature type="transmembrane region" description="Helical" evidence="6">
    <location>
        <begin position="432"/>
        <end position="451"/>
    </location>
</feature>
<feature type="transmembrane region" description="Helical" evidence="6">
    <location>
        <begin position="132"/>
        <end position="157"/>
    </location>
</feature>
<dbReference type="AlphaFoldDB" id="A0A2T2N330"/>
<sequence>MAAPREHVQAEQGPGPSLSISPADIERLGRERPAAFKSIWVELGFCFSLLGSMFIAEYFISGFNILLPALSQSLDIPSSAETWPASVFSLVTGAFLLPLGRLADMYGGYYVFNAGLVWFVVWSIIAGFSQNYIMLIFCRALQGFGPAAFLPSGIMLLGSIYRPGPRKNLVFSLYGAFAPVGFFAGIFFAGLAAQVMTWGWFFYIGSILLGIVAVASFLCIPNIKEDKQGRQVKMDWLGTLTIVPALILIVFAITDGSHAPNGWATPYVPVTFVLGFMFLGGFIYIEGWVAEQPLLPGDMFNVKGMKALALALFFQYGVFGIFLFYASFYIEQVVGAGPLLTSAWFAPMAIGGLFLASLGGLILHLLPGRILLLASGTCYILSVLLFAVLPEEFNFWAYIFPAMLCATMGIDITYNVSNIFITTSMPKARQGLAGAFINSLLFLGISFFLGLADLAVTQTEDRGPRGSYKVAFWLATACASTGLVIMFLGVKIGKASSELTVDEKAELEQELARRDTNEP</sequence>
<feature type="transmembrane region" description="Helical" evidence="6">
    <location>
        <begin position="471"/>
        <end position="490"/>
    </location>
</feature>
<dbReference type="Pfam" id="PF07690">
    <property type="entry name" value="MFS_1"/>
    <property type="match status" value="1"/>
</dbReference>
<dbReference type="InterPro" id="IPR011701">
    <property type="entry name" value="MFS"/>
</dbReference>
<feature type="transmembrane region" description="Helical" evidence="6">
    <location>
        <begin position="395"/>
        <end position="420"/>
    </location>
</feature>
<dbReference type="InterPro" id="IPR036259">
    <property type="entry name" value="MFS_trans_sf"/>
</dbReference>
<keyword evidence="4 6" id="KW-0472">Membrane</keyword>
<accession>A0A2T2N330</accession>
<keyword evidence="9" id="KW-1185">Reference proteome</keyword>
<feature type="transmembrane region" description="Helical" evidence="6">
    <location>
        <begin position="106"/>
        <end position="126"/>
    </location>
</feature>
<evidence type="ECO:0000313" key="9">
    <source>
        <dbReference type="Proteomes" id="UP000240883"/>
    </source>
</evidence>
<evidence type="ECO:0000256" key="5">
    <source>
        <dbReference type="SAM" id="MobiDB-lite"/>
    </source>
</evidence>
<feature type="transmembrane region" description="Helical" evidence="6">
    <location>
        <begin position="169"/>
        <end position="194"/>
    </location>
</feature>
<dbReference type="PANTHER" id="PTHR42718:SF11">
    <property type="entry name" value="MAJOR FACILITATOR SUPERFAMILY (MFS) PROFILE DOMAIN-CONTAINING PROTEIN"/>
    <property type="match status" value="1"/>
</dbReference>
<comment type="subcellular location">
    <subcellularLocation>
        <location evidence="1">Membrane</location>
        <topology evidence="1">Multi-pass membrane protein</topology>
    </subcellularLocation>
</comment>
<dbReference type="SUPFAM" id="SSF103473">
    <property type="entry name" value="MFS general substrate transporter"/>
    <property type="match status" value="1"/>
</dbReference>
<evidence type="ECO:0000256" key="1">
    <source>
        <dbReference type="ARBA" id="ARBA00004141"/>
    </source>
</evidence>
<feature type="transmembrane region" description="Helical" evidence="6">
    <location>
        <begin position="342"/>
        <end position="363"/>
    </location>
</feature>
<dbReference type="PROSITE" id="PS50850">
    <property type="entry name" value="MFS"/>
    <property type="match status" value="1"/>
</dbReference>
<evidence type="ECO:0000256" key="3">
    <source>
        <dbReference type="ARBA" id="ARBA00022989"/>
    </source>
</evidence>
<dbReference type="Gene3D" id="1.20.1250.20">
    <property type="entry name" value="MFS general substrate transporter like domains"/>
    <property type="match status" value="2"/>
</dbReference>
<dbReference type="GO" id="GO:0022857">
    <property type="term" value="F:transmembrane transporter activity"/>
    <property type="evidence" value="ECO:0007669"/>
    <property type="project" value="InterPro"/>
</dbReference>
<gene>
    <name evidence="8" type="ORF">BS50DRAFT_565639</name>
</gene>
<proteinExistence type="predicted"/>
<dbReference type="PANTHER" id="PTHR42718">
    <property type="entry name" value="MAJOR FACILITATOR SUPERFAMILY MULTIDRUG TRANSPORTER MFSC"/>
    <property type="match status" value="1"/>
</dbReference>
<evidence type="ECO:0000313" key="8">
    <source>
        <dbReference type="EMBL" id="PSN59428.1"/>
    </source>
</evidence>
<feature type="transmembrane region" description="Helical" evidence="6">
    <location>
        <begin position="80"/>
        <end position="99"/>
    </location>
</feature>
<keyword evidence="3 6" id="KW-1133">Transmembrane helix</keyword>
<feature type="transmembrane region" description="Helical" evidence="6">
    <location>
        <begin position="307"/>
        <end position="330"/>
    </location>
</feature>
<dbReference type="EMBL" id="KZ678156">
    <property type="protein sequence ID" value="PSN59428.1"/>
    <property type="molecule type" value="Genomic_DNA"/>
</dbReference>
<organism evidence="8 9">
    <name type="scientific">Corynespora cassiicola Philippines</name>
    <dbReference type="NCBI Taxonomy" id="1448308"/>
    <lineage>
        <taxon>Eukaryota</taxon>
        <taxon>Fungi</taxon>
        <taxon>Dikarya</taxon>
        <taxon>Ascomycota</taxon>
        <taxon>Pezizomycotina</taxon>
        <taxon>Dothideomycetes</taxon>
        <taxon>Pleosporomycetidae</taxon>
        <taxon>Pleosporales</taxon>
        <taxon>Corynesporascaceae</taxon>
        <taxon>Corynespora</taxon>
    </lineage>
</organism>
<reference evidence="8 9" key="1">
    <citation type="journal article" date="2018" name="Front. Microbiol.">
        <title>Genome-Wide Analysis of Corynespora cassiicola Leaf Fall Disease Putative Effectors.</title>
        <authorList>
            <person name="Lopez D."/>
            <person name="Ribeiro S."/>
            <person name="Label P."/>
            <person name="Fumanal B."/>
            <person name="Venisse J.S."/>
            <person name="Kohler A."/>
            <person name="de Oliveira R.R."/>
            <person name="Labutti K."/>
            <person name="Lipzen A."/>
            <person name="Lail K."/>
            <person name="Bauer D."/>
            <person name="Ohm R.A."/>
            <person name="Barry K.W."/>
            <person name="Spatafora J."/>
            <person name="Grigoriev I.V."/>
            <person name="Martin F.M."/>
            <person name="Pujade-Renaud V."/>
        </authorList>
    </citation>
    <scope>NUCLEOTIDE SEQUENCE [LARGE SCALE GENOMIC DNA]</scope>
    <source>
        <strain evidence="8 9">Philippines</strain>
    </source>
</reference>
<dbReference type="Proteomes" id="UP000240883">
    <property type="component" value="Unassembled WGS sequence"/>
</dbReference>
<dbReference type="OrthoDB" id="2130629at2759"/>
<evidence type="ECO:0000259" key="7">
    <source>
        <dbReference type="PROSITE" id="PS50850"/>
    </source>
</evidence>